<dbReference type="GO" id="GO:0031177">
    <property type="term" value="F:phosphopantetheine binding"/>
    <property type="evidence" value="ECO:0007669"/>
    <property type="project" value="TreeGrafter"/>
</dbReference>
<organism evidence="2 3">
    <name type="scientific">Pseudomonas cichorii</name>
    <dbReference type="NCBI Taxonomy" id="36746"/>
    <lineage>
        <taxon>Bacteria</taxon>
        <taxon>Pseudomonadati</taxon>
        <taxon>Pseudomonadota</taxon>
        <taxon>Gammaproteobacteria</taxon>
        <taxon>Pseudomonadales</taxon>
        <taxon>Pseudomonadaceae</taxon>
        <taxon>Pseudomonas</taxon>
    </lineage>
</organism>
<reference evidence="2 3" key="1">
    <citation type="submission" date="2018-08" db="EMBL/GenBank/DDBJ databases">
        <title>Recombination of ecologically and evolutionarily significant loci maintains genetic cohesion in the Pseudomonas syringae species complex.</title>
        <authorList>
            <person name="Dillon M."/>
            <person name="Thakur S."/>
            <person name="Almeida R.N.D."/>
            <person name="Weir B.S."/>
            <person name="Guttman D.S."/>
        </authorList>
    </citation>
    <scope>NUCLEOTIDE SEQUENCE [LARGE SCALE GENOMIC DNA]</scope>
    <source>
        <strain evidence="2 3">ICMP 6917</strain>
    </source>
</reference>
<dbReference type="Proteomes" id="UP000278332">
    <property type="component" value="Unassembled WGS sequence"/>
</dbReference>
<gene>
    <name evidence="2" type="ORF">ALP84_00982</name>
</gene>
<dbReference type="PANTHER" id="PTHR45527">
    <property type="entry name" value="NONRIBOSOMAL PEPTIDE SYNTHETASE"/>
    <property type="match status" value="1"/>
</dbReference>
<dbReference type="Gene3D" id="3.40.50.980">
    <property type="match status" value="2"/>
</dbReference>
<protein>
    <recommendedName>
        <fullName evidence="1">AMP-dependent synthetase/ligase domain-containing protein</fullName>
    </recommendedName>
</protein>
<name>A0A3M4VFQ6_PSECI</name>
<accession>A0A3M4VFQ6</accession>
<comment type="caution">
    <text evidence="2">The sequence shown here is derived from an EMBL/GenBank/DDBJ whole genome shotgun (WGS) entry which is preliminary data.</text>
</comment>
<feature type="domain" description="AMP-dependent synthetase/ligase" evidence="1">
    <location>
        <begin position="2"/>
        <end position="150"/>
    </location>
</feature>
<dbReference type="AlphaFoldDB" id="A0A3M4VFQ6"/>
<dbReference type="PROSITE" id="PS00455">
    <property type="entry name" value="AMP_BINDING"/>
    <property type="match status" value="1"/>
</dbReference>
<evidence type="ECO:0000259" key="1">
    <source>
        <dbReference type="Pfam" id="PF00501"/>
    </source>
</evidence>
<dbReference type="Pfam" id="PF00501">
    <property type="entry name" value="AMP-binding"/>
    <property type="match status" value="1"/>
</dbReference>
<dbReference type="InterPro" id="IPR020459">
    <property type="entry name" value="AMP-binding"/>
</dbReference>
<sequence>LLQDSAPVAVLVQRATAKVLAQVSVPVICLDDGSLQGMGLNNPQVDSASSNLAYVIYTSGSTGLPKGVQVEHRNVARLFSATQSWFEFGPTDTWALFHSFAFDFSVWEIWGALVHGGELLIVPQLVSRSPQECYALLCDAGVTILNQTPSA</sequence>
<dbReference type="SUPFAM" id="SSF56801">
    <property type="entry name" value="Acetyl-CoA synthetase-like"/>
    <property type="match status" value="1"/>
</dbReference>
<dbReference type="RefSeq" id="WP_147471890.1">
    <property type="nucleotide sequence ID" value="NZ_RBRY01000178.1"/>
</dbReference>
<dbReference type="InterPro" id="IPR020845">
    <property type="entry name" value="AMP-binding_CS"/>
</dbReference>
<dbReference type="GO" id="GO:0043041">
    <property type="term" value="P:amino acid activation for nonribosomal peptide biosynthetic process"/>
    <property type="evidence" value="ECO:0007669"/>
    <property type="project" value="TreeGrafter"/>
</dbReference>
<proteinExistence type="predicted"/>
<dbReference type="GO" id="GO:0005829">
    <property type="term" value="C:cytosol"/>
    <property type="evidence" value="ECO:0007669"/>
    <property type="project" value="TreeGrafter"/>
</dbReference>
<evidence type="ECO:0000313" key="3">
    <source>
        <dbReference type="Proteomes" id="UP000278332"/>
    </source>
</evidence>
<dbReference type="EMBL" id="RBRY01000178">
    <property type="protein sequence ID" value="RMR50159.1"/>
    <property type="molecule type" value="Genomic_DNA"/>
</dbReference>
<evidence type="ECO:0000313" key="2">
    <source>
        <dbReference type="EMBL" id="RMR50159.1"/>
    </source>
</evidence>
<feature type="non-terminal residue" evidence="2">
    <location>
        <position position="151"/>
    </location>
</feature>
<dbReference type="PRINTS" id="PR00154">
    <property type="entry name" value="AMPBINDING"/>
</dbReference>
<dbReference type="PANTHER" id="PTHR45527:SF14">
    <property type="entry name" value="PLIPASTATIN SYNTHASE SUBUNIT B"/>
    <property type="match status" value="1"/>
</dbReference>
<feature type="non-terminal residue" evidence="2">
    <location>
        <position position="1"/>
    </location>
</feature>
<dbReference type="InterPro" id="IPR000873">
    <property type="entry name" value="AMP-dep_synth/lig_dom"/>
</dbReference>
<dbReference type="GO" id="GO:0044550">
    <property type="term" value="P:secondary metabolite biosynthetic process"/>
    <property type="evidence" value="ECO:0007669"/>
    <property type="project" value="TreeGrafter"/>
</dbReference>